<dbReference type="HOGENOM" id="CLU_028871_5_2_4"/>
<gene>
    <name evidence="1" type="ORF">HMPREF1476_00990</name>
</gene>
<dbReference type="AlphaFoldDB" id="S3CG78"/>
<proteinExistence type="predicted"/>
<sequence>MPATTIKPAAPAAVLPASAQTISRRRLLTAAGSAALLTAGAALTPKPVRAAAVGSKTLRIAALPAIDALILYAAEADGIFKSEGLNIEILPFKSSVEMTAAIRAEKIIGQYANILGTIAQRANGIGLSLAATTWHTSPAQRAFGFAVSPKFADQITSIEVLKGLTGVSSTRSRGTIIDWMIYRMKNAVNLPEKTLDQIEVAQIPIRLQMLLTGKMQTALFYEPLLTLIESKGGRVIWDDRQLNEPLSEVALTTPYLTPDFVLPFRAALAKAAKAIDQDPQKYVPILSKKGLVPPAVANTYKLPKFSGFATPDGLPPLPTDTLVQEAADWLVKVGILNQAPDITGTICRL</sequence>
<dbReference type="InterPro" id="IPR006311">
    <property type="entry name" value="TAT_signal"/>
</dbReference>
<dbReference type="STRING" id="1203554.HMPREF1476_00990"/>
<dbReference type="Gene3D" id="3.40.190.10">
    <property type="entry name" value="Periplasmic binding protein-like II"/>
    <property type="match status" value="2"/>
</dbReference>
<evidence type="ECO:0000313" key="1">
    <source>
        <dbReference type="EMBL" id="EPD99534.1"/>
    </source>
</evidence>
<comment type="caution">
    <text evidence="1">The sequence shown here is derived from an EMBL/GenBank/DDBJ whole genome shotgun (WGS) entry which is preliminary data.</text>
</comment>
<evidence type="ECO:0008006" key="3">
    <source>
        <dbReference type="Google" id="ProtNLM"/>
    </source>
</evidence>
<dbReference type="SUPFAM" id="SSF53850">
    <property type="entry name" value="Periplasmic binding protein-like II"/>
    <property type="match status" value="1"/>
</dbReference>
<dbReference type="PATRIC" id="fig|1203554.3.peg.1013"/>
<dbReference type="PANTHER" id="PTHR30024">
    <property type="entry name" value="ALIPHATIC SULFONATES-BINDING PROTEIN-RELATED"/>
    <property type="match status" value="1"/>
</dbReference>
<keyword evidence="2" id="KW-1185">Reference proteome</keyword>
<protein>
    <recommendedName>
        <fullName evidence="3">SsuA/THI5-like domain-containing protein</fullName>
    </recommendedName>
</protein>
<dbReference type="EMBL" id="ATCF01000015">
    <property type="protein sequence ID" value="EPD99534.1"/>
    <property type="molecule type" value="Genomic_DNA"/>
</dbReference>
<dbReference type="GeneID" id="64061198"/>
<dbReference type="Proteomes" id="UP000014400">
    <property type="component" value="Unassembled WGS sequence"/>
</dbReference>
<name>S3CG78_9BURK</name>
<reference evidence="1 2" key="1">
    <citation type="submission" date="2013-04" db="EMBL/GenBank/DDBJ databases">
        <title>The Genome Sequence of Sutterella wadsworthensis HGA0223.</title>
        <authorList>
            <consortium name="The Broad Institute Genomics Platform"/>
            <person name="Earl A."/>
            <person name="Ward D."/>
            <person name="Feldgarden M."/>
            <person name="Gevers D."/>
            <person name="Schmidt T.M."/>
            <person name="Dover J."/>
            <person name="Dai D."/>
            <person name="Walker B."/>
            <person name="Young S."/>
            <person name="Zeng Q."/>
            <person name="Gargeya S."/>
            <person name="Fitzgerald M."/>
            <person name="Haas B."/>
            <person name="Abouelleil A."/>
            <person name="Allen A.W."/>
            <person name="Alvarado L."/>
            <person name="Arachchi H.M."/>
            <person name="Berlin A.M."/>
            <person name="Chapman S.B."/>
            <person name="Gainer-Dewar J."/>
            <person name="Goldberg J."/>
            <person name="Griggs A."/>
            <person name="Gujja S."/>
            <person name="Hansen M."/>
            <person name="Howarth C."/>
            <person name="Imamovic A."/>
            <person name="Ireland A."/>
            <person name="Larimer J."/>
            <person name="McCowan C."/>
            <person name="Murphy C."/>
            <person name="Pearson M."/>
            <person name="Poon T.W."/>
            <person name="Priest M."/>
            <person name="Roberts A."/>
            <person name="Saif S."/>
            <person name="Shea T."/>
            <person name="Sisk P."/>
            <person name="Sykes S."/>
            <person name="Wortman J."/>
            <person name="Nusbaum C."/>
            <person name="Birren B."/>
        </authorList>
    </citation>
    <scope>NUCLEOTIDE SEQUENCE [LARGE SCALE GENOMIC DNA]</scope>
    <source>
        <strain evidence="1 2">HGA0223</strain>
    </source>
</reference>
<dbReference type="eggNOG" id="COG0715">
    <property type="taxonomic scope" value="Bacteria"/>
</dbReference>
<organism evidence="1 2">
    <name type="scientific">Sutterella wadsworthensis HGA0223</name>
    <dbReference type="NCBI Taxonomy" id="1203554"/>
    <lineage>
        <taxon>Bacteria</taxon>
        <taxon>Pseudomonadati</taxon>
        <taxon>Pseudomonadota</taxon>
        <taxon>Betaproteobacteria</taxon>
        <taxon>Burkholderiales</taxon>
        <taxon>Sutterellaceae</taxon>
        <taxon>Sutterella</taxon>
    </lineage>
</organism>
<dbReference type="RefSeq" id="WP_016474300.1">
    <property type="nucleotide sequence ID" value="NZ_KE150480.1"/>
</dbReference>
<accession>S3CG78</accession>
<dbReference type="PROSITE" id="PS51318">
    <property type="entry name" value="TAT"/>
    <property type="match status" value="1"/>
</dbReference>
<evidence type="ECO:0000313" key="2">
    <source>
        <dbReference type="Proteomes" id="UP000014400"/>
    </source>
</evidence>